<name>A0A382YQX6_9ZZZZ</name>
<dbReference type="EMBL" id="UINC01177680">
    <property type="protein sequence ID" value="SVD85451.1"/>
    <property type="molecule type" value="Genomic_DNA"/>
</dbReference>
<proteinExistence type="predicted"/>
<protein>
    <submittedName>
        <fullName evidence="1">Uncharacterized protein</fullName>
    </submittedName>
</protein>
<reference evidence="1" key="1">
    <citation type="submission" date="2018-05" db="EMBL/GenBank/DDBJ databases">
        <authorList>
            <person name="Lanie J.A."/>
            <person name="Ng W.-L."/>
            <person name="Kazmierczak K.M."/>
            <person name="Andrzejewski T.M."/>
            <person name="Davidsen T.M."/>
            <person name="Wayne K.J."/>
            <person name="Tettelin H."/>
            <person name="Glass J.I."/>
            <person name="Rusch D."/>
            <person name="Podicherti R."/>
            <person name="Tsui H.-C.T."/>
            <person name="Winkler M.E."/>
        </authorList>
    </citation>
    <scope>NUCLEOTIDE SEQUENCE</scope>
</reference>
<sequence>VRQLQITAEGLLDRVARTPAASVAGIAPSESSTVRLGDKLSNRCFLVVSHPSLPK</sequence>
<feature type="non-terminal residue" evidence="1">
    <location>
        <position position="55"/>
    </location>
</feature>
<dbReference type="AlphaFoldDB" id="A0A382YQX6"/>
<feature type="non-terminal residue" evidence="1">
    <location>
        <position position="1"/>
    </location>
</feature>
<accession>A0A382YQX6</accession>
<evidence type="ECO:0000313" key="1">
    <source>
        <dbReference type="EMBL" id="SVD85451.1"/>
    </source>
</evidence>
<organism evidence="1">
    <name type="scientific">marine metagenome</name>
    <dbReference type="NCBI Taxonomy" id="408172"/>
    <lineage>
        <taxon>unclassified sequences</taxon>
        <taxon>metagenomes</taxon>
        <taxon>ecological metagenomes</taxon>
    </lineage>
</organism>
<gene>
    <name evidence="1" type="ORF">METZ01_LOCUS438305</name>
</gene>